<proteinExistence type="predicted"/>
<evidence type="ECO:0000256" key="1">
    <source>
        <dbReference type="SAM" id="Phobius"/>
    </source>
</evidence>
<reference evidence="2" key="1">
    <citation type="submission" date="2020-05" db="EMBL/GenBank/DDBJ databases">
        <authorList>
            <person name="Chiriac C."/>
            <person name="Salcher M."/>
            <person name="Ghai R."/>
            <person name="Kavagutti S V."/>
        </authorList>
    </citation>
    <scope>NUCLEOTIDE SEQUENCE</scope>
</reference>
<dbReference type="EMBL" id="LR797531">
    <property type="protein sequence ID" value="CAB4223372.1"/>
    <property type="molecule type" value="Genomic_DNA"/>
</dbReference>
<evidence type="ECO:0000313" key="2">
    <source>
        <dbReference type="EMBL" id="CAB4223372.1"/>
    </source>
</evidence>
<keyword evidence="1" id="KW-0472">Membrane</keyword>
<keyword evidence="1" id="KW-1133">Transmembrane helix</keyword>
<keyword evidence="1" id="KW-0812">Transmembrane</keyword>
<accession>A0A6J5T6L2</accession>
<feature type="transmembrane region" description="Helical" evidence="1">
    <location>
        <begin position="59"/>
        <end position="77"/>
    </location>
</feature>
<sequence length="130" mass="14059">MDVTQNISTLLSSSIAFKGFLAYCLACFLGQIANAAWLWLKKEIPCVIDRFRHDVRATVVAVLTNLGAIAAIAYLIPFDQMPLQAAIIMGAMQGFSSDSAINKTTRRIWTAEERTVAEATGSTPPNPPAT</sequence>
<name>A0A6J5T6L2_9CAUD</name>
<gene>
    <name evidence="2" type="ORF">UFOVP1670_33</name>
</gene>
<protein>
    <recommendedName>
        <fullName evidence="3">Holin</fullName>
    </recommendedName>
</protein>
<feature type="transmembrane region" description="Helical" evidence="1">
    <location>
        <begin position="20"/>
        <end position="39"/>
    </location>
</feature>
<evidence type="ECO:0008006" key="3">
    <source>
        <dbReference type="Google" id="ProtNLM"/>
    </source>
</evidence>
<organism evidence="2">
    <name type="scientific">uncultured Caudovirales phage</name>
    <dbReference type="NCBI Taxonomy" id="2100421"/>
    <lineage>
        <taxon>Viruses</taxon>
        <taxon>Duplodnaviria</taxon>
        <taxon>Heunggongvirae</taxon>
        <taxon>Uroviricota</taxon>
        <taxon>Caudoviricetes</taxon>
        <taxon>Peduoviridae</taxon>
        <taxon>Maltschvirus</taxon>
        <taxon>Maltschvirus maltsch</taxon>
    </lineage>
</organism>